<dbReference type="STRING" id="411483.FAEPRAA2165_03054"/>
<accession>C7H9Q1</accession>
<dbReference type="HOGENOM" id="CLU_1632922_0_0_9"/>
<gene>
    <name evidence="1" type="ORF">FAEPRAA2165_03054</name>
</gene>
<reference evidence="1" key="1">
    <citation type="submission" date="2009-08" db="EMBL/GenBank/DDBJ databases">
        <authorList>
            <person name="Weinstock G."/>
            <person name="Sodergren E."/>
            <person name="Clifton S."/>
            <person name="Fulton L."/>
            <person name="Fulton B."/>
            <person name="Courtney L."/>
            <person name="Fronick C."/>
            <person name="Harrison M."/>
            <person name="Strong C."/>
            <person name="Farmer C."/>
            <person name="Delahaunty K."/>
            <person name="Markovic C."/>
            <person name="Hall O."/>
            <person name="Minx P."/>
            <person name="Tomlinson C."/>
            <person name="Mitreva M."/>
            <person name="Nelson J."/>
            <person name="Hou S."/>
            <person name="Wollam A."/>
            <person name="Pepin K.H."/>
            <person name="Johnson M."/>
            <person name="Bhonagiri V."/>
            <person name="Nash W.E."/>
            <person name="Warren W."/>
            <person name="Chinwalla A."/>
            <person name="Mardis E.R."/>
            <person name="Wilson R.K."/>
        </authorList>
    </citation>
    <scope>NUCLEOTIDE SEQUENCE [LARGE SCALE GENOMIC DNA]</scope>
    <source>
        <strain evidence="1">A2-165</strain>
    </source>
</reference>
<dbReference type="RefSeq" id="WP_005935277.1">
    <property type="nucleotide sequence ID" value="NZ_CP022479.1"/>
</dbReference>
<dbReference type="Pfam" id="PF20124">
    <property type="entry name" value="DUF6514"/>
    <property type="match status" value="1"/>
</dbReference>
<name>C7H9Q1_FAED2</name>
<evidence type="ECO:0000313" key="1">
    <source>
        <dbReference type="EMBL" id="EEU95376.1"/>
    </source>
</evidence>
<dbReference type="Proteomes" id="UP000004619">
    <property type="component" value="Unassembled WGS sequence"/>
</dbReference>
<dbReference type="AlphaFoldDB" id="C7H9Q1"/>
<dbReference type="OrthoDB" id="1862346at2"/>
<protein>
    <submittedName>
        <fullName evidence="1">Uncharacterized protein</fullName>
    </submittedName>
</protein>
<dbReference type="GeneID" id="90661217"/>
<sequence>MKLIFQKFSTIFRKNIHFHFPVRIFTAPPVSPDMQNTPPNFEILAVYFDAKRWYINFVRTFCGQRTCIHAAVSKRRDNFDREVIGVFWYHCVMERLYHPACGAYTSFGIAACSTSHGRHRKLRFISDVSVDPVRVLRLAARCTACQLDPSQLMDVVEDLLAE</sequence>
<evidence type="ECO:0000313" key="2">
    <source>
        <dbReference type="Proteomes" id="UP000004619"/>
    </source>
</evidence>
<keyword evidence="2" id="KW-1185">Reference proteome</keyword>
<proteinExistence type="predicted"/>
<dbReference type="InterPro" id="IPR017016">
    <property type="entry name" value="UCP033595"/>
</dbReference>
<dbReference type="EMBL" id="ACOP02000081">
    <property type="protein sequence ID" value="EEU95376.1"/>
    <property type="molecule type" value="Genomic_DNA"/>
</dbReference>
<organism evidence="1 2">
    <name type="scientific">Faecalibacterium duncaniae (strain DSM 17677 / JCM 31915 / A2-165)</name>
    <name type="common">Faecalibacterium prausnitzii</name>
    <dbReference type="NCBI Taxonomy" id="411483"/>
    <lineage>
        <taxon>Bacteria</taxon>
        <taxon>Bacillati</taxon>
        <taxon>Bacillota</taxon>
        <taxon>Clostridia</taxon>
        <taxon>Eubacteriales</taxon>
        <taxon>Oscillospiraceae</taxon>
        <taxon>Faecalibacterium</taxon>
    </lineage>
</organism>
<comment type="caution">
    <text evidence="1">The sequence shown here is derived from an EMBL/GenBank/DDBJ whole genome shotgun (WGS) entry which is preliminary data.</text>
</comment>